<organism evidence="2 3">
    <name type="scientific">Murid herpesvirus 1 (strain K181)</name>
    <name type="common">MuHV-1</name>
    <name type="synonym">Mouse cytomegalovirus</name>
    <dbReference type="NCBI Taxonomy" id="69156"/>
    <lineage>
        <taxon>Viruses</taxon>
        <taxon>Duplodnaviria</taxon>
        <taxon>Heunggongvirae</taxon>
        <taxon>Peploviricota</taxon>
        <taxon>Herviviricetes</taxon>
        <taxon>Herpesvirales</taxon>
        <taxon>Orthoherpesviridae</taxon>
        <taxon>Betaherpesvirinae</taxon>
        <taxon>Muromegalovirus</taxon>
        <taxon>Muromegalovirus muridbeta1</taxon>
        <taxon>Murid herpesvirus 1</taxon>
    </lineage>
</organism>
<organismHost>
    <name type="scientific">Mus musculus</name>
    <name type="common">Mouse</name>
    <dbReference type="NCBI Taxonomy" id="10090"/>
</organismHost>
<evidence type="ECO:0000256" key="1">
    <source>
        <dbReference type="SAM" id="MobiDB-lite"/>
    </source>
</evidence>
<protein>
    <submittedName>
        <fullName evidence="2">M170 protein</fullName>
    </submittedName>
</protein>
<evidence type="ECO:0000313" key="2">
    <source>
        <dbReference type="EMBL" id="CAP08210.1"/>
    </source>
</evidence>
<evidence type="ECO:0000313" key="3">
    <source>
        <dbReference type="Proteomes" id="UP000158680"/>
    </source>
</evidence>
<proteinExistence type="predicted"/>
<dbReference type="EMBL" id="AM886412">
    <property type="protein sequence ID" value="CAP08210.1"/>
    <property type="molecule type" value="Genomic_DNA"/>
</dbReference>
<reference evidence="2 3" key="1">
    <citation type="journal article" date="2005" name="J. Virol.">
        <title>Use of a murine cytomegalovirus K181-derived bacterial artificial chromosome as a vaccine vector for immunocontraception.</title>
        <authorList>
            <person name="Redwood A.J."/>
            <person name="Messerle M."/>
            <person name="Harvey N.L."/>
            <person name="Hardy C.M."/>
            <person name="Kozinowski U.H."/>
            <person name="Lawson M.A."/>
            <person name="Shellam G.R."/>
        </authorList>
    </citation>
    <scope>NUCLEOTIDE SEQUENCE [LARGE SCALE GENOMIC DNA]</scope>
    <source>
        <strain evidence="2">K181</strain>
    </source>
</reference>
<gene>
    <name evidence="2" type="primary">m170</name>
</gene>
<feature type="region of interest" description="Disordered" evidence="1">
    <location>
        <begin position="156"/>
        <end position="182"/>
    </location>
</feature>
<name>A8E1T9_MUHVK</name>
<dbReference type="Proteomes" id="UP000158680">
    <property type="component" value="Segment"/>
</dbReference>
<sequence length="235" mass="26488">MCSVNELAFVRLSGTTTAGVYWELCARPRDVYGVGDLDRRADARPDAHLPLPPAGMAHETVFFRARGVNPLEPPSRRNVRGPWASFYTRTVDSRFLGVYYAVARPLCERPLFAQRGWRQRHPVVADQLRAQARQAADVGECVRPRVASTRSLVERPPGFRDARRNATPVTQRDQRAASRVRARPSSVPPLFECCHVPRSGERRSRRCYAERMTAGRGRPAGMLQALRVDRRAGTR</sequence>
<reference evidence="2 3" key="2">
    <citation type="journal article" date="2008" name="J. Virol.">
        <title>Laboratory strains of murine cytomegalovirus are genetically similar to but phenotypically distinct from wild strains of virus.</title>
        <authorList>
            <person name="Smith L.M."/>
            <person name="McWhorter A.R."/>
            <person name="Masters L.L."/>
            <person name="Shellam G.R."/>
            <person name="Redwood A.J."/>
        </authorList>
    </citation>
    <scope>NUCLEOTIDE SEQUENCE [LARGE SCALE GENOMIC DNA]</scope>
    <source>
        <strain evidence="2">K181</strain>
    </source>
</reference>
<accession>A8E1T9</accession>